<dbReference type="OrthoDB" id="9845090at2"/>
<evidence type="ECO:0000313" key="2">
    <source>
        <dbReference type="Proteomes" id="UP000271925"/>
    </source>
</evidence>
<protein>
    <submittedName>
        <fullName evidence="1">Uncharacterized protein</fullName>
    </submittedName>
</protein>
<reference evidence="1 2" key="1">
    <citation type="submission" date="2018-11" db="EMBL/GenBank/DDBJ databases">
        <authorList>
            <person name="Zhou Z."/>
            <person name="Wang G."/>
        </authorList>
    </citation>
    <scope>NUCLEOTIDE SEQUENCE [LARGE SCALE GENOMIC DNA]</scope>
    <source>
        <strain evidence="1 2">KCTC52004</strain>
    </source>
</reference>
<proteinExistence type="predicted"/>
<dbReference type="RefSeq" id="WP_124877187.1">
    <property type="nucleotide sequence ID" value="NZ_RQJO01000010.1"/>
</dbReference>
<sequence length="136" mass="15597">MNNRHRQITNVRNRVAEWLLFVTLFCGLFLLWGSFGDSDFRQRPIQIESVASARPGVSSARSVVFKKKPLSVAEKAVLSVHLLFDLCPLLAFNRLEKTRFAIFSKSIAVHKTAHRFLSHKTIPQSSDEEYVTFYRG</sequence>
<keyword evidence="2" id="KW-1185">Reference proteome</keyword>
<gene>
    <name evidence="1" type="ORF">EHT25_21225</name>
</gene>
<evidence type="ECO:0000313" key="1">
    <source>
        <dbReference type="EMBL" id="RRB00721.1"/>
    </source>
</evidence>
<dbReference type="Proteomes" id="UP000271925">
    <property type="component" value="Unassembled WGS sequence"/>
</dbReference>
<comment type="caution">
    <text evidence="1">The sequence shown here is derived from an EMBL/GenBank/DDBJ whole genome shotgun (WGS) entry which is preliminary data.</text>
</comment>
<dbReference type="EMBL" id="RQJO01000010">
    <property type="protein sequence ID" value="RRB00721.1"/>
    <property type="molecule type" value="Genomic_DNA"/>
</dbReference>
<accession>A0A3P1BI34</accession>
<dbReference type="AlphaFoldDB" id="A0A3P1BI34"/>
<organism evidence="1 2">
    <name type="scientific">Larkinella rosea</name>
    <dbReference type="NCBI Taxonomy" id="2025312"/>
    <lineage>
        <taxon>Bacteria</taxon>
        <taxon>Pseudomonadati</taxon>
        <taxon>Bacteroidota</taxon>
        <taxon>Cytophagia</taxon>
        <taxon>Cytophagales</taxon>
        <taxon>Spirosomataceae</taxon>
        <taxon>Larkinella</taxon>
    </lineage>
</organism>
<name>A0A3P1BI34_9BACT</name>